<dbReference type="InterPro" id="IPR051791">
    <property type="entry name" value="Pra-immunoreactive"/>
</dbReference>
<evidence type="ECO:0000256" key="2">
    <source>
        <dbReference type="ARBA" id="ARBA00022475"/>
    </source>
</evidence>
<dbReference type="OrthoDB" id="5244233at2"/>
<feature type="transmembrane region" description="Helical" evidence="7">
    <location>
        <begin position="204"/>
        <end position="223"/>
    </location>
</feature>
<gene>
    <name evidence="10" type="ORF">EXE57_17200</name>
</gene>
<proteinExistence type="predicted"/>
<keyword evidence="3 7" id="KW-0812">Transmembrane</keyword>
<organism evidence="10 11">
    <name type="scientific">Nocardioides euryhalodurans</name>
    <dbReference type="NCBI Taxonomy" id="2518370"/>
    <lineage>
        <taxon>Bacteria</taxon>
        <taxon>Bacillati</taxon>
        <taxon>Actinomycetota</taxon>
        <taxon>Actinomycetes</taxon>
        <taxon>Propionibacteriales</taxon>
        <taxon>Nocardioidaceae</taxon>
        <taxon>Nocardioides</taxon>
    </lineage>
</organism>
<evidence type="ECO:0000256" key="3">
    <source>
        <dbReference type="ARBA" id="ARBA00022692"/>
    </source>
</evidence>
<dbReference type="KEGG" id="noy:EXE57_17200"/>
<dbReference type="AlphaFoldDB" id="A0A4V1BE93"/>
<evidence type="ECO:0000259" key="8">
    <source>
        <dbReference type="Pfam" id="PF06271"/>
    </source>
</evidence>
<dbReference type="PANTHER" id="PTHR36115">
    <property type="entry name" value="PROLINE-RICH ANTIGEN HOMOLOG-RELATED"/>
    <property type="match status" value="1"/>
</dbReference>
<dbReference type="InterPro" id="IPR010432">
    <property type="entry name" value="RDD"/>
</dbReference>
<keyword evidence="5 7" id="KW-0472">Membrane</keyword>
<keyword evidence="11" id="KW-1185">Reference proteome</keyword>
<feature type="transmembrane region" description="Helical" evidence="7">
    <location>
        <begin position="128"/>
        <end position="147"/>
    </location>
</feature>
<dbReference type="Pfam" id="PF10708">
    <property type="entry name" value="DUF2510"/>
    <property type="match status" value="1"/>
</dbReference>
<comment type="subcellular location">
    <subcellularLocation>
        <location evidence="1">Cell membrane</location>
        <topology evidence="1">Multi-pass membrane protein</topology>
    </subcellularLocation>
</comment>
<evidence type="ECO:0000256" key="7">
    <source>
        <dbReference type="SAM" id="Phobius"/>
    </source>
</evidence>
<feature type="domain" description="DUF2510" evidence="9">
    <location>
        <begin position="6"/>
        <end position="41"/>
    </location>
</feature>
<accession>A0A4V1BE93</accession>
<keyword evidence="2" id="KW-1003">Cell membrane</keyword>
<evidence type="ECO:0000313" key="11">
    <source>
        <dbReference type="Proteomes" id="UP000294894"/>
    </source>
</evidence>
<evidence type="ECO:0000256" key="6">
    <source>
        <dbReference type="SAM" id="MobiDB-lite"/>
    </source>
</evidence>
<name>A0A4V1BE93_9ACTN</name>
<evidence type="ECO:0000259" key="9">
    <source>
        <dbReference type="Pfam" id="PF10708"/>
    </source>
</evidence>
<feature type="region of interest" description="Disordered" evidence="6">
    <location>
        <begin position="1"/>
        <end position="56"/>
    </location>
</feature>
<evidence type="ECO:0000256" key="4">
    <source>
        <dbReference type="ARBA" id="ARBA00022989"/>
    </source>
</evidence>
<evidence type="ECO:0000256" key="1">
    <source>
        <dbReference type="ARBA" id="ARBA00004651"/>
    </source>
</evidence>
<evidence type="ECO:0000256" key="5">
    <source>
        <dbReference type="ARBA" id="ARBA00023136"/>
    </source>
</evidence>
<dbReference type="PANTHER" id="PTHR36115:SF4">
    <property type="entry name" value="MEMBRANE PROTEIN"/>
    <property type="match status" value="1"/>
</dbReference>
<feature type="compositionally biased region" description="Pro residues" evidence="6">
    <location>
        <begin position="38"/>
        <end position="49"/>
    </location>
</feature>
<dbReference type="EMBL" id="CP038267">
    <property type="protein sequence ID" value="QBR93822.1"/>
    <property type="molecule type" value="Genomic_DNA"/>
</dbReference>
<keyword evidence="4 7" id="KW-1133">Transmembrane helix</keyword>
<protein>
    <submittedName>
        <fullName evidence="10">RDD family protein</fullName>
    </submittedName>
</protein>
<feature type="transmembrane region" description="Helical" evidence="7">
    <location>
        <begin position="177"/>
        <end position="198"/>
    </location>
</feature>
<dbReference type="Proteomes" id="UP000294894">
    <property type="component" value="Chromosome"/>
</dbReference>
<dbReference type="GO" id="GO:0005886">
    <property type="term" value="C:plasma membrane"/>
    <property type="evidence" value="ECO:0007669"/>
    <property type="project" value="UniProtKB-SubCell"/>
</dbReference>
<sequence length="243" mass="26193">MSQIAPGWYPDPAPPTSPQQTLRWWDGTTWTDHVQPVGPLPSAPAPRPGPTTADGRPLAGRGWRFLAWIVDGIALTIGTTLLTLPVQIDVNRAMAVQQREIDQQIEAGGTPDLDAFFQGMFDVYADHVVGLFVIPALLGLAYYVGFLRWRGATPGKLATGLQVQPVAGAGRLSWGSILVRLFVYQGVSYVALAVGWVTGSLATFVVASLLAGIFGLVNLLWIFGPRRRALHDLAARTVVVSTR</sequence>
<dbReference type="RefSeq" id="WP_135079624.1">
    <property type="nucleotide sequence ID" value="NZ_CP038267.1"/>
</dbReference>
<reference evidence="10 11" key="1">
    <citation type="submission" date="2019-03" db="EMBL/GenBank/DDBJ databases">
        <title>Three New Species of Nocardioides, Nocardioides euryhalodurans sp. nov., Nocardioides seonyuensis sp. nov. and Nocardioides eburneoflavus sp. nov., Iolated from Soil.</title>
        <authorList>
            <person name="Roh S.G."/>
            <person name="Lee C."/>
            <person name="Kim M.-K."/>
            <person name="Kim S.B."/>
        </authorList>
    </citation>
    <scope>NUCLEOTIDE SEQUENCE [LARGE SCALE GENOMIC DNA]</scope>
    <source>
        <strain evidence="10 11">MMS17-SY117</strain>
    </source>
</reference>
<feature type="transmembrane region" description="Helical" evidence="7">
    <location>
        <begin position="65"/>
        <end position="84"/>
    </location>
</feature>
<feature type="compositionally biased region" description="Polar residues" evidence="6">
    <location>
        <begin position="18"/>
        <end position="32"/>
    </location>
</feature>
<dbReference type="InterPro" id="IPR018929">
    <property type="entry name" value="DUF2510"/>
</dbReference>
<evidence type="ECO:0000313" key="10">
    <source>
        <dbReference type="EMBL" id="QBR93822.1"/>
    </source>
</evidence>
<feature type="domain" description="RDD" evidence="8">
    <location>
        <begin position="59"/>
        <end position="235"/>
    </location>
</feature>
<dbReference type="Pfam" id="PF06271">
    <property type="entry name" value="RDD"/>
    <property type="match status" value="1"/>
</dbReference>